<protein>
    <submittedName>
        <fullName evidence="1">Uncharacterized protein</fullName>
    </submittedName>
</protein>
<dbReference type="Proteomes" id="UP000053105">
    <property type="component" value="Unassembled WGS sequence"/>
</dbReference>
<dbReference type="AlphaFoldDB" id="A0A0N0BFY4"/>
<accession>A0A0N0BFY4</accession>
<reference evidence="1 2" key="1">
    <citation type="submission" date="2015-07" db="EMBL/GenBank/DDBJ databases">
        <title>The genome of Melipona quadrifasciata.</title>
        <authorList>
            <person name="Pan H."/>
            <person name="Kapheim K."/>
        </authorList>
    </citation>
    <scope>NUCLEOTIDE SEQUENCE [LARGE SCALE GENOMIC DNA]</scope>
    <source>
        <strain evidence="1">0111107301</strain>
        <tissue evidence="1">Whole body</tissue>
    </source>
</reference>
<keyword evidence="2" id="KW-1185">Reference proteome</keyword>
<proteinExistence type="predicted"/>
<evidence type="ECO:0000313" key="2">
    <source>
        <dbReference type="Proteomes" id="UP000053105"/>
    </source>
</evidence>
<evidence type="ECO:0000313" key="1">
    <source>
        <dbReference type="EMBL" id="KOX74018.1"/>
    </source>
</evidence>
<name>A0A0N0BFY4_9HYME</name>
<gene>
    <name evidence="1" type="ORF">WN51_14098</name>
</gene>
<sequence>MNEEAGRIYAAIQHIMNNRSKTVRASGPEWANGSSIWNSRSKLSRWSVLEIDVMSARTGQDTGPYYAYHYAILNFTTTSPLVDDTHSILYRSWLFSE</sequence>
<organism evidence="1 2">
    <name type="scientific">Melipona quadrifasciata</name>
    <dbReference type="NCBI Taxonomy" id="166423"/>
    <lineage>
        <taxon>Eukaryota</taxon>
        <taxon>Metazoa</taxon>
        <taxon>Ecdysozoa</taxon>
        <taxon>Arthropoda</taxon>
        <taxon>Hexapoda</taxon>
        <taxon>Insecta</taxon>
        <taxon>Pterygota</taxon>
        <taxon>Neoptera</taxon>
        <taxon>Endopterygota</taxon>
        <taxon>Hymenoptera</taxon>
        <taxon>Apocrita</taxon>
        <taxon>Aculeata</taxon>
        <taxon>Apoidea</taxon>
        <taxon>Anthophila</taxon>
        <taxon>Apidae</taxon>
        <taxon>Melipona</taxon>
    </lineage>
</organism>
<dbReference type="EMBL" id="KQ435794">
    <property type="protein sequence ID" value="KOX74018.1"/>
    <property type="molecule type" value="Genomic_DNA"/>
</dbReference>